<dbReference type="OrthoDB" id="9789995at2"/>
<dbReference type="EMBL" id="FOGB01000005">
    <property type="protein sequence ID" value="SEQ57818.1"/>
    <property type="molecule type" value="Genomic_DNA"/>
</dbReference>
<dbReference type="STRING" id="355243.SAMN03080615_01962"/>
<keyword evidence="4 5" id="KW-0560">Oxidoreductase</keyword>
<evidence type="ECO:0000256" key="4">
    <source>
        <dbReference type="ARBA" id="ARBA00023002"/>
    </source>
</evidence>
<comment type="subcellular location">
    <subcellularLocation>
        <location evidence="5">Cytoplasm</location>
    </subcellularLocation>
</comment>
<dbReference type="InterPro" id="IPR043133">
    <property type="entry name" value="GTP-CH-I_C/QueF"/>
</dbReference>
<dbReference type="InterPro" id="IPR029500">
    <property type="entry name" value="QueF"/>
</dbReference>
<comment type="catalytic activity">
    <reaction evidence="5">
        <text>7-aminomethyl-7-carbaguanine + 2 NADP(+) = 7-cyano-7-carbaguanine + 2 NADPH + 3 H(+)</text>
        <dbReference type="Rhea" id="RHEA:13409"/>
        <dbReference type="ChEBI" id="CHEBI:15378"/>
        <dbReference type="ChEBI" id="CHEBI:45075"/>
        <dbReference type="ChEBI" id="CHEBI:57783"/>
        <dbReference type="ChEBI" id="CHEBI:58349"/>
        <dbReference type="ChEBI" id="CHEBI:58703"/>
        <dbReference type="EC" id="1.7.1.13"/>
    </reaction>
</comment>
<keyword evidence="8" id="KW-1185">Reference proteome</keyword>
<sequence length="275" mass="31242">MKDHQKGLEHAPLGADTQYINQYDASLLYPIARHLNWQSQGVERSELPFQGCDIWNAYEVSWLNNRGKPVARLAEFRIPADSDNIIESKSFKLYLNSFNLTRFDSEAQVLARMTEDLSTAAGGRVEVLLKPLDNSEPISAFEGDCLDELDIEVSDYSPTPERLKATGELVSESLYSHLLKSNCPVTGQPDWASIVIGYRGPAIDREGLLQYLISYREHGDFHEQCVESIFMDIWNRCKPEALTVYARYLRRGGLDINPWRSSQAGQPDNLRLSRQ</sequence>
<dbReference type="RefSeq" id="WP_091357321.1">
    <property type="nucleotide sequence ID" value="NZ_AP025284.1"/>
</dbReference>
<feature type="active site" description="Thioimide intermediate" evidence="5">
    <location>
        <position position="183"/>
    </location>
</feature>
<comment type="subunit">
    <text evidence="5">Homodimer.</text>
</comment>
<dbReference type="InterPro" id="IPR050084">
    <property type="entry name" value="NADPH_dep_7-cyano-7-deazaG_red"/>
</dbReference>
<dbReference type="GO" id="GO:0008616">
    <property type="term" value="P:tRNA queuosine(34) biosynthetic process"/>
    <property type="evidence" value="ECO:0007669"/>
    <property type="project" value="UniProtKB-UniRule"/>
</dbReference>
<name>A0A1H9H6I3_9GAMM</name>
<evidence type="ECO:0000256" key="5">
    <source>
        <dbReference type="HAMAP-Rule" id="MF_00817"/>
    </source>
</evidence>
<feature type="binding site" evidence="5">
    <location>
        <begin position="251"/>
        <end position="252"/>
    </location>
    <ligand>
        <name>NADPH</name>
        <dbReference type="ChEBI" id="CHEBI:57783"/>
    </ligand>
</feature>
<dbReference type="PIRSF" id="PIRSF004750">
    <property type="entry name" value="Nitrile_oxidored_YqcD_prd"/>
    <property type="match status" value="1"/>
</dbReference>
<evidence type="ECO:0000256" key="2">
    <source>
        <dbReference type="ARBA" id="ARBA00022785"/>
    </source>
</evidence>
<comment type="function">
    <text evidence="5">Catalyzes the NADPH-dependent reduction of 7-cyano-7-deazaguanine (preQ0) to 7-aminomethyl-7-deazaguanine (preQ1).</text>
</comment>
<dbReference type="PANTHER" id="PTHR34354:SF1">
    <property type="entry name" value="NADPH-DEPENDENT 7-CYANO-7-DEAZAGUANINE REDUCTASE"/>
    <property type="match status" value="1"/>
</dbReference>
<protein>
    <recommendedName>
        <fullName evidence="5">NADPH-dependent 7-cyano-7-deazaguanine reductase</fullName>
        <ecNumber evidence="5">1.7.1.13</ecNumber>
    </recommendedName>
    <alternativeName>
        <fullName evidence="5">7-cyano-7-carbaguanine reductase</fullName>
    </alternativeName>
    <alternativeName>
        <fullName evidence="5">NADPH-dependent nitrile oxidoreductase</fullName>
    </alternativeName>
    <alternativeName>
        <fullName evidence="5">PreQ(0) reductase</fullName>
    </alternativeName>
</protein>
<keyword evidence="1 5" id="KW-0963">Cytoplasm</keyword>
<comment type="pathway">
    <text evidence="5">tRNA modification; tRNA-queuosine biosynthesis.</text>
</comment>
<proteinExistence type="inferred from homology"/>
<feature type="binding site" evidence="5">
    <location>
        <begin position="86"/>
        <end position="88"/>
    </location>
    <ligand>
        <name>substrate</name>
    </ligand>
</feature>
<dbReference type="Pfam" id="PF14819">
    <property type="entry name" value="QueF_N"/>
    <property type="match status" value="1"/>
</dbReference>
<feature type="binding site" evidence="5">
    <location>
        <begin position="222"/>
        <end position="223"/>
    </location>
    <ligand>
        <name>substrate</name>
    </ligand>
</feature>
<evidence type="ECO:0000313" key="7">
    <source>
        <dbReference type="EMBL" id="SEQ57818.1"/>
    </source>
</evidence>
<dbReference type="NCBIfam" id="TIGR03138">
    <property type="entry name" value="QueF"/>
    <property type="match status" value="1"/>
</dbReference>
<dbReference type="GO" id="GO:0033739">
    <property type="term" value="F:preQ1 synthase activity"/>
    <property type="evidence" value="ECO:0007669"/>
    <property type="project" value="UniProtKB-UniRule"/>
</dbReference>
<comment type="similarity">
    <text evidence="5">Belongs to the GTP cyclohydrolase I family. QueF type 2 subfamily.</text>
</comment>
<feature type="active site" description="Proton donor" evidence="5">
    <location>
        <position position="190"/>
    </location>
</feature>
<evidence type="ECO:0000256" key="1">
    <source>
        <dbReference type="ARBA" id="ARBA00022490"/>
    </source>
</evidence>
<keyword evidence="2 5" id="KW-0671">Queuosine biosynthesis</keyword>
<dbReference type="EC" id="1.7.1.13" evidence="5"/>
<dbReference type="Proteomes" id="UP000198749">
    <property type="component" value="Unassembled WGS sequence"/>
</dbReference>
<dbReference type="HAMAP" id="MF_00817">
    <property type="entry name" value="QueF_type2"/>
    <property type="match status" value="1"/>
</dbReference>
<dbReference type="AlphaFoldDB" id="A0A1H9H6I3"/>
<accession>A0A1H9H6I3</accession>
<dbReference type="GO" id="GO:0005737">
    <property type="term" value="C:cytoplasm"/>
    <property type="evidence" value="ECO:0007669"/>
    <property type="project" value="UniProtKB-SubCell"/>
</dbReference>
<gene>
    <name evidence="5" type="primary">queF</name>
    <name evidence="7" type="ORF">SAMN03080615_01962</name>
</gene>
<dbReference type="Gene3D" id="3.30.1130.10">
    <property type="match status" value="2"/>
</dbReference>
<feature type="domain" description="NADPH-dependent 7-cyano-7-deazaguanine reductase N-terminal" evidence="6">
    <location>
        <begin position="19"/>
        <end position="128"/>
    </location>
</feature>
<dbReference type="Pfam" id="PF14489">
    <property type="entry name" value="QueF"/>
    <property type="match status" value="1"/>
</dbReference>
<feature type="binding site" evidence="5">
    <location>
        <begin position="88"/>
        <end position="89"/>
    </location>
    <ligand>
        <name>NADPH</name>
        <dbReference type="ChEBI" id="CHEBI:57783"/>
    </ligand>
</feature>
<evidence type="ECO:0000256" key="3">
    <source>
        <dbReference type="ARBA" id="ARBA00022857"/>
    </source>
</evidence>
<evidence type="ECO:0000259" key="6">
    <source>
        <dbReference type="Pfam" id="PF14819"/>
    </source>
</evidence>
<dbReference type="SUPFAM" id="SSF55620">
    <property type="entry name" value="Tetrahydrobiopterin biosynthesis enzymes-like"/>
    <property type="match status" value="1"/>
</dbReference>
<dbReference type="InterPro" id="IPR029139">
    <property type="entry name" value="QueF_N"/>
</dbReference>
<dbReference type="InterPro" id="IPR016428">
    <property type="entry name" value="QueF_type2"/>
</dbReference>
<organism evidence="7 8">
    <name type="scientific">Amphritea atlantica</name>
    <dbReference type="NCBI Taxonomy" id="355243"/>
    <lineage>
        <taxon>Bacteria</taxon>
        <taxon>Pseudomonadati</taxon>
        <taxon>Pseudomonadota</taxon>
        <taxon>Gammaproteobacteria</taxon>
        <taxon>Oceanospirillales</taxon>
        <taxon>Oceanospirillaceae</taxon>
        <taxon>Amphritea</taxon>
    </lineage>
</organism>
<keyword evidence="3 5" id="KW-0521">NADP</keyword>
<dbReference type="PANTHER" id="PTHR34354">
    <property type="entry name" value="NADPH-DEPENDENT 7-CYANO-7-DEAZAGUANINE REDUCTASE"/>
    <property type="match status" value="1"/>
</dbReference>
<dbReference type="UniPathway" id="UPA00392"/>
<evidence type="ECO:0000313" key="8">
    <source>
        <dbReference type="Proteomes" id="UP000198749"/>
    </source>
</evidence>
<reference evidence="8" key="1">
    <citation type="submission" date="2016-10" db="EMBL/GenBank/DDBJ databases">
        <authorList>
            <person name="Varghese N."/>
            <person name="Submissions S."/>
        </authorList>
    </citation>
    <scope>NUCLEOTIDE SEQUENCE [LARGE SCALE GENOMIC DNA]</scope>
    <source>
        <strain evidence="8">DSM 18887</strain>
    </source>
</reference>